<evidence type="ECO:0000313" key="3">
    <source>
        <dbReference type="EMBL" id="CAB4821859.1"/>
    </source>
</evidence>
<evidence type="ECO:0000313" key="1">
    <source>
        <dbReference type="EMBL" id="CAB4364848.1"/>
    </source>
</evidence>
<evidence type="ECO:0000313" key="2">
    <source>
        <dbReference type="EMBL" id="CAB4734806.1"/>
    </source>
</evidence>
<sequence length="61" mass="6255">MSDSSPDTQQTPIGQVPGLERLTAKGACMSCGGPHARMWGTRDGAARLCPTCATLHGLGCP</sequence>
<dbReference type="EMBL" id="CAFBIY010000123">
    <property type="protein sequence ID" value="CAB4852317.1"/>
    <property type="molecule type" value="Genomic_DNA"/>
</dbReference>
<accession>A0A6J7LUK1</accession>
<dbReference type="EMBL" id="CAFBMT010000018">
    <property type="protein sequence ID" value="CAB4947334.1"/>
    <property type="molecule type" value="Genomic_DNA"/>
</dbReference>
<evidence type="ECO:0000313" key="6">
    <source>
        <dbReference type="EMBL" id="CAB4970982.1"/>
    </source>
</evidence>
<evidence type="ECO:0000313" key="5">
    <source>
        <dbReference type="EMBL" id="CAB4947334.1"/>
    </source>
</evidence>
<dbReference type="EMBL" id="CAEZYF010000017">
    <property type="protein sequence ID" value="CAB4734806.1"/>
    <property type="molecule type" value="Genomic_DNA"/>
</dbReference>
<name>A0A6J7LUK1_9ZZZZ</name>
<dbReference type="EMBL" id="CAFBOL010000002">
    <property type="protein sequence ID" value="CAB4970982.1"/>
    <property type="molecule type" value="Genomic_DNA"/>
</dbReference>
<dbReference type="EMBL" id="CAESGF010000019">
    <property type="protein sequence ID" value="CAB4364848.1"/>
    <property type="molecule type" value="Genomic_DNA"/>
</dbReference>
<organism evidence="6">
    <name type="scientific">freshwater metagenome</name>
    <dbReference type="NCBI Taxonomy" id="449393"/>
    <lineage>
        <taxon>unclassified sequences</taxon>
        <taxon>metagenomes</taxon>
        <taxon>ecological metagenomes</taxon>
    </lineage>
</organism>
<evidence type="ECO:0000313" key="4">
    <source>
        <dbReference type="EMBL" id="CAB4852317.1"/>
    </source>
</evidence>
<reference evidence="6" key="1">
    <citation type="submission" date="2020-05" db="EMBL/GenBank/DDBJ databases">
        <authorList>
            <person name="Chiriac C."/>
            <person name="Salcher M."/>
            <person name="Ghai R."/>
            <person name="Kavagutti S V."/>
        </authorList>
    </citation>
    <scope>NUCLEOTIDE SEQUENCE</scope>
</reference>
<protein>
    <submittedName>
        <fullName evidence="6">Unannotated protein</fullName>
    </submittedName>
</protein>
<proteinExistence type="predicted"/>
<dbReference type="AlphaFoldDB" id="A0A6J7LUK1"/>
<gene>
    <name evidence="2" type="ORF">UFOPK2656_02409</name>
    <name evidence="3" type="ORF">UFOPK3099_01431</name>
    <name evidence="4" type="ORF">UFOPK3267_02016</name>
    <name evidence="5" type="ORF">UFOPK3651_02609</name>
    <name evidence="6" type="ORF">UFOPK3931_00110</name>
    <name evidence="1" type="ORF">UFOPK4189_02606</name>
</gene>
<dbReference type="EMBL" id="CAFAAV010000103">
    <property type="protein sequence ID" value="CAB4821859.1"/>
    <property type="molecule type" value="Genomic_DNA"/>
</dbReference>